<organism evidence="2 3">
    <name type="scientific">Xylanibacter ruminicola</name>
    <name type="common">Prevotella ruminicola</name>
    <dbReference type="NCBI Taxonomy" id="839"/>
    <lineage>
        <taxon>Bacteria</taxon>
        <taxon>Pseudomonadati</taxon>
        <taxon>Bacteroidota</taxon>
        <taxon>Bacteroidia</taxon>
        <taxon>Bacteroidales</taxon>
        <taxon>Prevotellaceae</taxon>
        <taxon>Xylanibacter</taxon>
    </lineage>
</organism>
<protein>
    <recommendedName>
        <fullName evidence="1">Tail specific protease domain-containing protein</fullName>
    </recommendedName>
</protein>
<dbReference type="GO" id="GO:0008236">
    <property type="term" value="F:serine-type peptidase activity"/>
    <property type="evidence" value="ECO:0007669"/>
    <property type="project" value="InterPro"/>
</dbReference>
<dbReference type="InterPro" id="IPR011055">
    <property type="entry name" value="Dup_hybrid_motif"/>
</dbReference>
<evidence type="ECO:0000259" key="1">
    <source>
        <dbReference type="SMART" id="SM00245"/>
    </source>
</evidence>
<dbReference type="Gene3D" id="2.70.70.10">
    <property type="entry name" value="Glucose Permease (Domain IIA)"/>
    <property type="match status" value="1"/>
</dbReference>
<dbReference type="AlphaFoldDB" id="A0A928BUJ0"/>
<dbReference type="SMART" id="SM00245">
    <property type="entry name" value="TSPc"/>
    <property type="match status" value="1"/>
</dbReference>
<comment type="caution">
    <text evidence="2">The sequence shown here is derived from an EMBL/GenBank/DDBJ whole genome shotgun (WGS) entry which is preliminary data.</text>
</comment>
<dbReference type="InterPro" id="IPR005151">
    <property type="entry name" value="Tail-specific_protease"/>
</dbReference>
<dbReference type="GO" id="GO:0030288">
    <property type="term" value="C:outer membrane-bounded periplasmic space"/>
    <property type="evidence" value="ECO:0007669"/>
    <property type="project" value="TreeGrafter"/>
</dbReference>
<feature type="domain" description="Tail specific protease" evidence="1">
    <location>
        <begin position="426"/>
        <end position="672"/>
    </location>
</feature>
<gene>
    <name evidence="2" type="ORF">E7102_07680</name>
</gene>
<name>A0A928BUJ0_XYLRU</name>
<evidence type="ECO:0000313" key="2">
    <source>
        <dbReference type="EMBL" id="MBE6266332.1"/>
    </source>
</evidence>
<dbReference type="Gene3D" id="3.90.226.10">
    <property type="entry name" value="2-enoyl-CoA Hydratase, Chain A, domain 1"/>
    <property type="match status" value="1"/>
</dbReference>
<evidence type="ECO:0000313" key="3">
    <source>
        <dbReference type="Proteomes" id="UP000763088"/>
    </source>
</evidence>
<dbReference type="GO" id="GO:0006508">
    <property type="term" value="P:proteolysis"/>
    <property type="evidence" value="ECO:0007669"/>
    <property type="project" value="InterPro"/>
</dbReference>
<dbReference type="PANTHER" id="PTHR32060">
    <property type="entry name" value="TAIL-SPECIFIC PROTEASE"/>
    <property type="match status" value="1"/>
</dbReference>
<dbReference type="Pfam" id="PF03572">
    <property type="entry name" value="Peptidase_S41"/>
    <property type="match status" value="1"/>
</dbReference>
<dbReference type="GO" id="GO:0007165">
    <property type="term" value="P:signal transduction"/>
    <property type="evidence" value="ECO:0007669"/>
    <property type="project" value="TreeGrafter"/>
</dbReference>
<dbReference type="GO" id="GO:0004175">
    <property type="term" value="F:endopeptidase activity"/>
    <property type="evidence" value="ECO:0007669"/>
    <property type="project" value="TreeGrafter"/>
</dbReference>
<dbReference type="PANTHER" id="PTHR32060:SF30">
    <property type="entry name" value="CARBOXY-TERMINAL PROCESSING PROTEASE CTPA"/>
    <property type="match status" value="1"/>
</dbReference>
<sequence length="697" mass="77746">MFQIINKVFAFICQLFGGFISNHYLCCQKHNVDYNSTIKSNPFMKFISILLSLASLSVSAQNSKWLWPIEGAKTGDNIVCQPQDRIDKELNVGDLFIAAPEGTTVVAPVDGTIGTLSVVANISLSQSTNYGNDGGTFDKSREKLANDKKLPIPIKYINGSIMLRLADGRKLYISGLRGNIPFKTGQRITKGQKLGTVAYDYRKIGQPHISISVSGSDGKHVDPMTPFGLKTTFKKIAPLVIPKTLTVKQANEDFDFLVSSIKECYPSFDDIISDEKYQQFVSSTKEKLKTPISYNKFYQIVRSTFSQQFLHDSHAWIDTDDPQVTNNYCVPHLFIGSLNGKLIVTQAQMGYEKYIGKEVAAIDGEDAQTLIERLRNVASSMDGDNQSFVNQFMLRAWNYLVGNNLTRHLSVIKMADGSVVRDQWISANQVKSIKPSTGKSARYQRISANQEAQYRFTMKSDNIALLTISDFTLDEVQMEAIADSLMRHKNAPNLIIDVRNNPGGHIDVCNRLVSWFIDKPTKETNHYDKVNSNGVYQSFVHCMNIPADDKPFEDYVAREGQTGFYSPSSIADVIYPDSAVHYGGRVIILTDETSKSAASDFPAILVRNGRAITVGRETGTGYHYMTAVKFAHLALPHSHIEYTLPLVKSVADDTVTDRFPAKRGLMPDVEVPLTYEEYYAPDGDPIMEKALEILNAK</sequence>
<dbReference type="EMBL" id="SUYD01000008">
    <property type="protein sequence ID" value="MBE6266332.1"/>
    <property type="molecule type" value="Genomic_DNA"/>
</dbReference>
<dbReference type="Proteomes" id="UP000763088">
    <property type="component" value="Unassembled WGS sequence"/>
</dbReference>
<dbReference type="InterPro" id="IPR029045">
    <property type="entry name" value="ClpP/crotonase-like_dom_sf"/>
</dbReference>
<accession>A0A928BUJ0</accession>
<proteinExistence type="predicted"/>
<reference evidence="2" key="1">
    <citation type="submission" date="2019-04" db="EMBL/GenBank/DDBJ databases">
        <title>Evolution of Biomass-Degrading Anaerobic Consortia Revealed by Metagenomics.</title>
        <authorList>
            <person name="Peng X."/>
        </authorList>
    </citation>
    <scope>NUCLEOTIDE SEQUENCE</scope>
    <source>
        <strain evidence="2">SIG141</strain>
    </source>
</reference>
<dbReference type="SUPFAM" id="SSF52096">
    <property type="entry name" value="ClpP/crotonase"/>
    <property type="match status" value="1"/>
</dbReference>